<feature type="non-terminal residue" evidence="2">
    <location>
        <position position="1"/>
    </location>
</feature>
<evidence type="ECO:0000313" key="3">
    <source>
        <dbReference type="Proteomes" id="UP000053825"/>
    </source>
</evidence>
<organism evidence="2 3">
    <name type="scientific">Habropoda laboriosa</name>
    <dbReference type="NCBI Taxonomy" id="597456"/>
    <lineage>
        <taxon>Eukaryota</taxon>
        <taxon>Metazoa</taxon>
        <taxon>Ecdysozoa</taxon>
        <taxon>Arthropoda</taxon>
        <taxon>Hexapoda</taxon>
        <taxon>Insecta</taxon>
        <taxon>Pterygota</taxon>
        <taxon>Neoptera</taxon>
        <taxon>Endopterygota</taxon>
        <taxon>Hymenoptera</taxon>
        <taxon>Apocrita</taxon>
        <taxon>Aculeata</taxon>
        <taxon>Apoidea</taxon>
        <taxon>Anthophila</taxon>
        <taxon>Apidae</taxon>
        <taxon>Habropoda</taxon>
    </lineage>
</organism>
<comment type="caution">
    <text evidence="2">The sequence shown here is derived from an EMBL/GenBank/DDBJ whole genome shotgun (WGS) entry which is preliminary data.</text>
</comment>
<keyword evidence="3" id="KW-1185">Reference proteome</keyword>
<dbReference type="InterPro" id="IPR036397">
    <property type="entry name" value="RNaseH_sf"/>
</dbReference>
<sequence length="224" mass="26586">YAEFKRGRTSTDDAERSGRPKSAVVPENIKNVHKIVLKDRKMKLREIADTLKISEGSVFTILHENLGMRKLLSKWVPRLLTPDQKQQRVDDSERCLELFKRNKKDFLRRYVTMDETWIHHYTPESKRSSEKTVVCSTAKRLCREKTAVFLFNFDKTRFTWRNMRNKVKAVVCSTAKCLDREKTAVFQFTFDKTRFTWRNMQNKEKTVVCSSAKRLYFTLLLSAW</sequence>
<dbReference type="EMBL" id="LHQN01023076">
    <property type="protein sequence ID" value="KOC58639.1"/>
    <property type="molecule type" value="Genomic_DNA"/>
</dbReference>
<dbReference type="PANTHER" id="PTHR46060">
    <property type="entry name" value="MARINER MOS1 TRANSPOSASE-LIKE PROTEIN"/>
    <property type="match status" value="1"/>
</dbReference>
<dbReference type="Gene3D" id="3.30.420.10">
    <property type="entry name" value="Ribonuclease H-like superfamily/Ribonuclease H"/>
    <property type="match status" value="1"/>
</dbReference>
<evidence type="ECO:0000256" key="1">
    <source>
        <dbReference type="SAM" id="MobiDB-lite"/>
    </source>
</evidence>
<dbReference type="InterPro" id="IPR052709">
    <property type="entry name" value="Transposase-MT_Hybrid"/>
</dbReference>
<reference evidence="3" key="1">
    <citation type="submission" date="2015-07" db="EMBL/GenBank/DDBJ databases">
        <title>The genome of Habropoda laboriosa.</title>
        <authorList>
            <person name="Pan H."/>
            <person name="Kapheim K."/>
        </authorList>
    </citation>
    <scope>NUCLEOTIDE SEQUENCE [LARGE SCALE GENOMIC DNA]</scope>
</reference>
<evidence type="ECO:0000313" key="2">
    <source>
        <dbReference type="EMBL" id="KOC58639.1"/>
    </source>
</evidence>
<name>A0A0L7QJ98_9HYME</name>
<gene>
    <name evidence="2" type="ORF">WH47_02076</name>
</gene>
<dbReference type="STRING" id="597456.A0A0L7QJ98"/>
<dbReference type="AlphaFoldDB" id="A0A0L7QJ98"/>
<dbReference type="GO" id="GO:0008168">
    <property type="term" value="F:methyltransferase activity"/>
    <property type="evidence" value="ECO:0007669"/>
    <property type="project" value="UniProtKB-KW"/>
</dbReference>
<keyword evidence="2" id="KW-0489">Methyltransferase</keyword>
<accession>A0A0L7QJ98</accession>
<dbReference type="PANTHER" id="PTHR46060:SF1">
    <property type="entry name" value="MARINER MOS1 TRANSPOSASE-LIKE PROTEIN"/>
    <property type="match status" value="1"/>
</dbReference>
<feature type="region of interest" description="Disordered" evidence="1">
    <location>
        <begin position="1"/>
        <end position="23"/>
    </location>
</feature>
<proteinExistence type="predicted"/>
<protein>
    <submittedName>
        <fullName evidence="2">Histone-lysine N-methyltransferase SETMAR</fullName>
    </submittedName>
</protein>
<dbReference type="GO" id="GO:0003676">
    <property type="term" value="F:nucleic acid binding"/>
    <property type="evidence" value="ECO:0007669"/>
    <property type="project" value="InterPro"/>
</dbReference>
<dbReference type="OrthoDB" id="10033972at2759"/>
<dbReference type="GO" id="GO:0032259">
    <property type="term" value="P:methylation"/>
    <property type="evidence" value="ECO:0007669"/>
    <property type="project" value="UniProtKB-KW"/>
</dbReference>
<feature type="compositionally biased region" description="Basic and acidic residues" evidence="1">
    <location>
        <begin position="1"/>
        <end position="18"/>
    </location>
</feature>
<keyword evidence="2" id="KW-0808">Transferase</keyword>
<dbReference type="Proteomes" id="UP000053825">
    <property type="component" value="Unassembled WGS sequence"/>
</dbReference>